<proteinExistence type="predicted"/>
<gene>
    <name evidence="10" type="ORF">LCGC14_2090430</name>
</gene>
<evidence type="ECO:0000256" key="3">
    <source>
        <dbReference type="ARBA" id="ARBA00022723"/>
    </source>
</evidence>
<feature type="transmembrane region" description="Helical" evidence="8">
    <location>
        <begin position="70"/>
        <end position="90"/>
    </location>
</feature>
<protein>
    <recommendedName>
        <fullName evidence="9">4Fe-4S ferredoxin-type domain-containing protein</fullName>
    </recommendedName>
</protein>
<evidence type="ECO:0000256" key="6">
    <source>
        <dbReference type="ARBA" id="ARBA00023004"/>
    </source>
</evidence>
<dbReference type="PANTHER" id="PTHR30176:SF3">
    <property type="entry name" value="FERREDOXIN-TYPE PROTEIN NAPH"/>
    <property type="match status" value="1"/>
</dbReference>
<organism evidence="10">
    <name type="scientific">marine sediment metagenome</name>
    <dbReference type="NCBI Taxonomy" id="412755"/>
    <lineage>
        <taxon>unclassified sequences</taxon>
        <taxon>metagenomes</taxon>
        <taxon>ecological metagenomes</taxon>
    </lineage>
</organism>
<feature type="domain" description="4Fe-4S ferredoxin-type" evidence="9">
    <location>
        <begin position="201"/>
        <end position="231"/>
    </location>
</feature>
<dbReference type="SUPFAM" id="SSF54862">
    <property type="entry name" value="4Fe-4S ferredoxins"/>
    <property type="match status" value="1"/>
</dbReference>
<keyword evidence="6" id="KW-0408">Iron</keyword>
<dbReference type="AlphaFoldDB" id="A0A0F9F0B1"/>
<keyword evidence="3" id="KW-0479">Metal-binding</keyword>
<keyword evidence="7" id="KW-0411">Iron-sulfur</keyword>
<keyword evidence="5" id="KW-0249">Electron transport</keyword>
<evidence type="ECO:0000256" key="8">
    <source>
        <dbReference type="SAM" id="Phobius"/>
    </source>
</evidence>
<dbReference type="InterPro" id="IPR017896">
    <property type="entry name" value="4Fe4S_Fe-S-bd"/>
</dbReference>
<dbReference type="Gene3D" id="3.30.70.20">
    <property type="match status" value="1"/>
</dbReference>
<keyword evidence="8" id="KW-1133">Transmembrane helix</keyword>
<dbReference type="PROSITE" id="PS51379">
    <property type="entry name" value="4FE4S_FER_2"/>
    <property type="match status" value="2"/>
</dbReference>
<evidence type="ECO:0000259" key="9">
    <source>
        <dbReference type="PROSITE" id="PS51379"/>
    </source>
</evidence>
<dbReference type="GO" id="GO:0051539">
    <property type="term" value="F:4 iron, 4 sulfur cluster binding"/>
    <property type="evidence" value="ECO:0007669"/>
    <property type="project" value="UniProtKB-KW"/>
</dbReference>
<dbReference type="GO" id="GO:0046872">
    <property type="term" value="F:metal ion binding"/>
    <property type="evidence" value="ECO:0007669"/>
    <property type="project" value="UniProtKB-KW"/>
</dbReference>
<dbReference type="PANTHER" id="PTHR30176">
    <property type="entry name" value="FERREDOXIN-TYPE PROTEIN NAPH"/>
    <property type="match status" value="1"/>
</dbReference>
<evidence type="ECO:0000256" key="4">
    <source>
        <dbReference type="ARBA" id="ARBA00022737"/>
    </source>
</evidence>
<evidence type="ECO:0000256" key="2">
    <source>
        <dbReference type="ARBA" id="ARBA00022485"/>
    </source>
</evidence>
<accession>A0A0F9F0B1</accession>
<feature type="domain" description="4Fe-4S ferredoxin-type" evidence="9">
    <location>
        <begin position="232"/>
        <end position="261"/>
    </location>
</feature>
<dbReference type="GO" id="GO:0005886">
    <property type="term" value="C:plasma membrane"/>
    <property type="evidence" value="ECO:0007669"/>
    <property type="project" value="TreeGrafter"/>
</dbReference>
<keyword evidence="8" id="KW-0812">Transmembrane</keyword>
<sequence length="282" mass="30172">MSGIFNYRYMFLRRATSIGTLVLFFGANAYGWTLLKGNLSYADLIGGVPLADPFHVLQVLASMQVPATEALIGAVVVLIFYAVVAGRAFCSWVCPVNMVSDAAGWLRRKTGFMETMKMSRNARYWALGLSLALSALMGIAAFEWISPVSMLHRGIVFGMGAGWAAVVGVFLFDSLVVRNGFCGHLCPLGGFYAIAGRYSLLRPAYVHDKCTNCALCTDVCPESQVLALVGKQSGRVASGECTNCGRCIEVCADKALAFTMGYDNTSANNSSSSAGGRNENQA</sequence>
<dbReference type="InterPro" id="IPR011886">
    <property type="entry name" value="NapH_MauN"/>
</dbReference>
<keyword evidence="4" id="KW-0677">Repeat</keyword>
<evidence type="ECO:0000256" key="1">
    <source>
        <dbReference type="ARBA" id="ARBA00022448"/>
    </source>
</evidence>
<dbReference type="InterPro" id="IPR017900">
    <property type="entry name" value="4Fe4S_Fe_S_CS"/>
</dbReference>
<dbReference type="Pfam" id="PF12801">
    <property type="entry name" value="Fer4_5"/>
    <property type="match status" value="2"/>
</dbReference>
<feature type="transmembrane region" description="Helical" evidence="8">
    <location>
        <begin position="124"/>
        <end position="145"/>
    </location>
</feature>
<evidence type="ECO:0000256" key="7">
    <source>
        <dbReference type="ARBA" id="ARBA00023014"/>
    </source>
</evidence>
<evidence type="ECO:0000256" key="5">
    <source>
        <dbReference type="ARBA" id="ARBA00022982"/>
    </source>
</evidence>
<dbReference type="NCBIfam" id="TIGR02163">
    <property type="entry name" value="napH"/>
    <property type="match status" value="1"/>
</dbReference>
<name>A0A0F9F0B1_9ZZZZ</name>
<feature type="transmembrane region" description="Helical" evidence="8">
    <location>
        <begin position="151"/>
        <end position="172"/>
    </location>
</feature>
<dbReference type="Pfam" id="PF13237">
    <property type="entry name" value="Fer4_10"/>
    <property type="match status" value="1"/>
</dbReference>
<keyword evidence="8" id="KW-0472">Membrane</keyword>
<keyword evidence="2" id="KW-0004">4Fe-4S</keyword>
<comment type="caution">
    <text evidence="10">The sequence shown here is derived from an EMBL/GenBank/DDBJ whole genome shotgun (WGS) entry which is preliminary data.</text>
</comment>
<dbReference type="NCBIfam" id="NF007013">
    <property type="entry name" value="PRK09477.1"/>
    <property type="match status" value="1"/>
</dbReference>
<dbReference type="EMBL" id="LAZR01025449">
    <property type="protein sequence ID" value="KKL71886.1"/>
    <property type="molecule type" value="Genomic_DNA"/>
</dbReference>
<dbReference type="InterPro" id="IPR051684">
    <property type="entry name" value="Electron_Trans/Redox"/>
</dbReference>
<evidence type="ECO:0000313" key="10">
    <source>
        <dbReference type="EMBL" id="KKL71886.1"/>
    </source>
</evidence>
<keyword evidence="1" id="KW-0813">Transport</keyword>
<dbReference type="PROSITE" id="PS00198">
    <property type="entry name" value="4FE4S_FER_1"/>
    <property type="match status" value="1"/>
</dbReference>
<reference evidence="10" key="1">
    <citation type="journal article" date="2015" name="Nature">
        <title>Complex archaea that bridge the gap between prokaryotes and eukaryotes.</title>
        <authorList>
            <person name="Spang A."/>
            <person name="Saw J.H."/>
            <person name="Jorgensen S.L."/>
            <person name="Zaremba-Niedzwiedzka K."/>
            <person name="Martijn J."/>
            <person name="Lind A.E."/>
            <person name="van Eijk R."/>
            <person name="Schleper C."/>
            <person name="Guy L."/>
            <person name="Ettema T.J."/>
        </authorList>
    </citation>
    <scope>NUCLEOTIDE SEQUENCE</scope>
</reference>